<dbReference type="PROSITE" id="PS50110">
    <property type="entry name" value="RESPONSE_REGULATORY"/>
    <property type="match status" value="1"/>
</dbReference>
<dbReference type="InterPro" id="IPR041657">
    <property type="entry name" value="HTH_17"/>
</dbReference>
<dbReference type="SMART" id="SM00448">
    <property type="entry name" value="REC"/>
    <property type="match status" value="1"/>
</dbReference>
<evidence type="ECO:0000259" key="3">
    <source>
        <dbReference type="PROSITE" id="PS50110"/>
    </source>
</evidence>
<sequence>MKEHPLSESHDDYCGTSYASNLLDLSVGTVQALVEKNELVAWKTQGGHRRISLASIRKYQLQHKLPSTPSMNPHRGLTRILIIDDDEPTRLMLKASFEQWGMAVDALLYDSAVDALLDLTSWKPHVILTDLRMPHMNGFEFLKSLSKHGLYRDIAVVAMSGLSHDEVIAEGGLPDGVQYMRKPVDMEWLRGFLDAVLILQKINQRPL</sequence>
<comment type="caution">
    <text evidence="4">The sequence shown here is derived from an EMBL/GenBank/DDBJ whole genome shotgun (WGS) entry which is preliminary data.</text>
</comment>
<feature type="domain" description="Response regulatory" evidence="3">
    <location>
        <begin position="79"/>
        <end position="197"/>
    </location>
</feature>
<evidence type="ECO:0000256" key="2">
    <source>
        <dbReference type="PROSITE-ProRule" id="PRU00169"/>
    </source>
</evidence>
<dbReference type="InterPro" id="IPR011006">
    <property type="entry name" value="CheY-like_superfamily"/>
</dbReference>
<protein>
    <recommendedName>
        <fullName evidence="3">Response regulatory domain-containing protein</fullName>
    </recommendedName>
</protein>
<dbReference type="InterPro" id="IPR010093">
    <property type="entry name" value="SinI_DNA-bd"/>
</dbReference>
<feature type="modified residue" description="4-aspartylphosphate" evidence="2">
    <location>
        <position position="130"/>
    </location>
</feature>
<dbReference type="NCBIfam" id="TIGR01764">
    <property type="entry name" value="excise"/>
    <property type="match status" value="1"/>
</dbReference>
<dbReference type="EMBL" id="NESP01000002">
    <property type="protein sequence ID" value="PUE56522.1"/>
    <property type="molecule type" value="Genomic_DNA"/>
</dbReference>
<dbReference type="GO" id="GO:0000160">
    <property type="term" value="P:phosphorelay signal transduction system"/>
    <property type="evidence" value="ECO:0007669"/>
    <property type="project" value="InterPro"/>
</dbReference>
<dbReference type="AlphaFoldDB" id="A0A315EKE1"/>
<dbReference type="SUPFAM" id="SSF52172">
    <property type="entry name" value="CheY-like"/>
    <property type="match status" value="1"/>
</dbReference>
<dbReference type="Pfam" id="PF00072">
    <property type="entry name" value="Response_reg"/>
    <property type="match status" value="1"/>
</dbReference>
<evidence type="ECO:0000313" key="4">
    <source>
        <dbReference type="EMBL" id="PUE56522.1"/>
    </source>
</evidence>
<organism evidence="4 5">
    <name type="scientific">Limnohabitans curvus</name>
    <dbReference type="NCBI Taxonomy" id="323423"/>
    <lineage>
        <taxon>Bacteria</taxon>
        <taxon>Pseudomonadati</taxon>
        <taxon>Pseudomonadota</taxon>
        <taxon>Betaproteobacteria</taxon>
        <taxon>Burkholderiales</taxon>
        <taxon>Comamonadaceae</taxon>
        <taxon>Limnohabitans</taxon>
    </lineage>
</organism>
<gene>
    <name evidence="4" type="ORF">B9Z44_14905</name>
</gene>
<dbReference type="InterPro" id="IPR050595">
    <property type="entry name" value="Bact_response_regulator"/>
</dbReference>
<dbReference type="PANTHER" id="PTHR44591">
    <property type="entry name" value="STRESS RESPONSE REGULATOR PROTEIN 1"/>
    <property type="match status" value="1"/>
</dbReference>
<dbReference type="CDD" id="cd00156">
    <property type="entry name" value="REC"/>
    <property type="match status" value="1"/>
</dbReference>
<keyword evidence="5" id="KW-1185">Reference proteome</keyword>
<dbReference type="Pfam" id="PF12728">
    <property type="entry name" value="HTH_17"/>
    <property type="match status" value="1"/>
</dbReference>
<dbReference type="RefSeq" id="WP_108403050.1">
    <property type="nucleotide sequence ID" value="NZ_NESP01000002.1"/>
</dbReference>
<dbReference type="InterPro" id="IPR001789">
    <property type="entry name" value="Sig_transdc_resp-reg_receiver"/>
</dbReference>
<dbReference type="PANTHER" id="PTHR44591:SF3">
    <property type="entry name" value="RESPONSE REGULATORY DOMAIN-CONTAINING PROTEIN"/>
    <property type="match status" value="1"/>
</dbReference>
<proteinExistence type="predicted"/>
<keyword evidence="1 2" id="KW-0597">Phosphoprotein</keyword>
<dbReference type="Proteomes" id="UP000251341">
    <property type="component" value="Unassembled WGS sequence"/>
</dbReference>
<evidence type="ECO:0000256" key="1">
    <source>
        <dbReference type="ARBA" id="ARBA00022553"/>
    </source>
</evidence>
<dbReference type="Gene3D" id="3.40.50.2300">
    <property type="match status" value="1"/>
</dbReference>
<reference evidence="4 5" key="1">
    <citation type="submission" date="2017-04" db="EMBL/GenBank/DDBJ databases">
        <title>Unexpected and diverse lifestyles within the genus Limnohabitans.</title>
        <authorList>
            <person name="Kasalicky V."/>
            <person name="Mehrshad M."/>
            <person name="Andrei S.-A."/>
            <person name="Salcher M."/>
            <person name="Kratochvilova H."/>
            <person name="Simek K."/>
            <person name="Ghai R."/>
        </authorList>
    </citation>
    <scope>NUCLEOTIDE SEQUENCE [LARGE SCALE GENOMIC DNA]</scope>
    <source>
        <strain evidence="4 5">MWH-C5</strain>
    </source>
</reference>
<name>A0A315EKE1_9BURK</name>
<evidence type="ECO:0000313" key="5">
    <source>
        <dbReference type="Proteomes" id="UP000251341"/>
    </source>
</evidence>
<accession>A0A315EKE1</accession>
<dbReference type="GO" id="GO:0003677">
    <property type="term" value="F:DNA binding"/>
    <property type="evidence" value="ECO:0007669"/>
    <property type="project" value="InterPro"/>
</dbReference>